<accession>S2K0N2</accession>
<reference evidence="2" key="1">
    <citation type="submission" date="2013-05" db="EMBL/GenBank/DDBJ databases">
        <title>The Genome sequence of Mucor circinelloides f. circinelloides 1006PhL.</title>
        <authorList>
            <consortium name="The Broad Institute Genomics Platform"/>
            <person name="Cuomo C."/>
            <person name="Earl A."/>
            <person name="Findley K."/>
            <person name="Lee S.C."/>
            <person name="Walker B."/>
            <person name="Young S."/>
            <person name="Zeng Q."/>
            <person name="Gargeya S."/>
            <person name="Fitzgerald M."/>
            <person name="Haas B."/>
            <person name="Abouelleil A."/>
            <person name="Allen A.W."/>
            <person name="Alvarado L."/>
            <person name="Arachchi H.M."/>
            <person name="Berlin A.M."/>
            <person name="Chapman S.B."/>
            <person name="Gainer-Dewar J."/>
            <person name="Goldberg J."/>
            <person name="Griggs A."/>
            <person name="Gujja S."/>
            <person name="Hansen M."/>
            <person name="Howarth C."/>
            <person name="Imamovic A."/>
            <person name="Ireland A."/>
            <person name="Larimer J."/>
            <person name="McCowan C."/>
            <person name="Murphy C."/>
            <person name="Pearson M."/>
            <person name="Poon T.W."/>
            <person name="Priest M."/>
            <person name="Roberts A."/>
            <person name="Saif S."/>
            <person name="Shea T."/>
            <person name="Sisk P."/>
            <person name="Sykes S."/>
            <person name="Wortman J."/>
            <person name="Nusbaum C."/>
            <person name="Birren B."/>
        </authorList>
    </citation>
    <scope>NUCLEOTIDE SEQUENCE [LARGE SCALE GENOMIC DNA]</scope>
    <source>
        <strain evidence="2">1006PhL</strain>
    </source>
</reference>
<dbReference type="OMA" id="HHYHFTA"/>
<keyword evidence="2" id="KW-1185">Reference proteome</keyword>
<dbReference type="InterPro" id="IPR024368">
    <property type="entry name" value="Ecl1/2/3"/>
</dbReference>
<protein>
    <submittedName>
        <fullName evidence="1">Uncharacterized protein</fullName>
    </submittedName>
</protein>
<evidence type="ECO:0000313" key="1">
    <source>
        <dbReference type="EMBL" id="EPB88723.1"/>
    </source>
</evidence>
<dbReference type="Pfam" id="PF12855">
    <property type="entry name" value="Ecl1"/>
    <property type="match status" value="1"/>
</dbReference>
<dbReference type="VEuPathDB" id="FungiDB:HMPREF1544_04482"/>
<organism evidence="1 2">
    <name type="scientific">Mucor circinelloides f. circinelloides (strain 1006PhL)</name>
    <name type="common">Mucormycosis agent</name>
    <name type="synonym">Calyptromyces circinelloides</name>
    <dbReference type="NCBI Taxonomy" id="1220926"/>
    <lineage>
        <taxon>Eukaryota</taxon>
        <taxon>Fungi</taxon>
        <taxon>Fungi incertae sedis</taxon>
        <taxon>Mucoromycota</taxon>
        <taxon>Mucoromycotina</taxon>
        <taxon>Mucoromycetes</taxon>
        <taxon>Mucorales</taxon>
        <taxon>Mucorineae</taxon>
        <taxon>Mucoraceae</taxon>
        <taxon>Mucor</taxon>
    </lineage>
</organism>
<dbReference type="Proteomes" id="UP000014254">
    <property type="component" value="Unassembled WGS sequence"/>
</dbReference>
<dbReference type="AlphaFoldDB" id="S2K0N2"/>
<proteinExistence type="predicted"/>
<gene>
    <name evidence="1" type="ORF">HMPREF1544_04482</name>
</gene>
<sequence>MSDLNWCTFCDNAVSPLSKSLYCSDQCLKADALRKHPLLGYKYPDCTDFLARRRHHYHFTAHVANANHHHLLPRIVPTTGHIPIPLPKH</sequence>
<evidence type="ECO:0000313" key="2">
    <source>
        <dbReference type="Proteomes" id="UP000014254"/>
    </source>
</evidence>
<dbReference type="OrthoDB" id="2384637at2759"/>
<dbReference type="EMBL" id="KE123946">
    <property type="protein sequence ID" value="EPB88723.1"/>
    <property type="molecule type" value="Genomic_DNA"/>
</dbReference>
<dbReference type="InParanoid" id="S2K0N2"/>
<name>S2K0N2_MUCC1</name>